<protein>
    <recommendedName>
        <fullName evidence="3 9">Flagellar biosynthetic protein FliQ</fullName>
    </recommendedName>
</protein>
<evidence type="ECO:0000313" key="11">
    <source>
        <dbReference type="Proteomes" id="UP000244081"/>
    </source>
</evidence>
<dbReference type="RefSeq" id="WP_107989594.1">
    <property type="nucleotide sequence ID" value="NZ_QAYG01000002.1"/>
</dbReference>
<dbReference type="EMBL" id="QAYG01000002">
    <property type="protein sequence ID" value="PTW61764.1"/>
    <property type="molecule type" value="Genomic_DNA"/>
</dbReference>
<name>A0A2T5VDF4_9HYPH</name>
<dbReference type="NCBIfam" id="NF004671">
    <property type="entry name" value="PRK06010.1"/>
    <property type="match status" value="1"/>
</dbReference>
<sequence length="89" mass="9681">MNGPEVLDIGREGFFVLIKMLTPVMVVGLGVGLIVALFQALTQIQEMTLVFVPKILAIFITLMLVLPFMGQALATYMNQIMALVIQGQG</sequence>
<keyword evidence="10" id="KW-0966">Cell projection</keyword>
<dbReference type="Pfam" id="PF01313">
    <property type="entry name" value="Bac_export_3"/>
    <property type="match status" value="1"/>
</dbReference>
<evidence type="ECO:0000256" key="6">
    <source>
        <dbReference type="ARBA" id="ARBA00022989"/>
    </source>
</evidence>
<dbReference type="InterPro" id="IPR002191">
    <property type="entry name" value="Bac_export_3"/>
</dbReference>
<keyword evidence="4 9" id="KW-1003">Cell membrane</keyword>
<keyword evidence="7 9" id="KW-0472">Membrane</keyword>
<comment type="similarity">
    <text evidence="2 9">Belongs to the FliQ/MopD/SpaQ family.</text>
</comment>
<comment type="subcellular location">
    <subcellularLocation>
        <location evidence="1 9">Cell membrane</location>
        <topology evidence="1">Multi-pass membrane protein</topology>
    </subcellularLocation>
    <subcellularLocation>
        <location evidence="9">Bacterial flagellum basal body</location>
    </subcellularLocation>
</comment>
<evidence type="ECO:0000256" key="8">
    <source>
        <dbReference type="ARBA" id="ARBA00023143"/>
    </source>
</evidence>
<organism evidence="10 11">
    <name type="scientific">Breoghania corrubedonensis</name>
    <dbReference type="NCBI Taxonomy" id="665038"/>
    <lineage>
        <taxon>Bacteria</taxon>
        <taxon>Pseudomonadati</taxon>
        <taxon>Pseudomonadota</taxon>
        <taxon>Alphaproteobacteria</taxon>
        <taxon>Hyphomicrobiales</taxon>
        <taxon>Stappiaceae</taxon>
        <taxon>Breoghania</taxon>
    </lineage>
</organism>
<keyword evidence="10" id="KW-0282">Flagellum</keyword>
<dbReference type="PIRSF" id="PIRSF004669">
    <property type="entry name" value="FliQ"/>
    <property type="match status" value="1"/>
</dbReference>
<evidence type="ECO:0000256" key="7">
    <source>
        <dbReference type="ARBA" id="ARBA00023136"/>
    </source>
</evidence>
<evidence type="ECO:0000256" key="9">
    <source>
        <dbReference type="RuleBase" id="RU364090"/>
    </source>
</evidence>
<feature type="transmembrane region" description="Helical" evidence="9">
    <location>
        <begin position="48"/>
        <end position="69"/>
    </location>
</feature>
<evidence type="ECO:0000313" key="10">
    <source>
        <dbReference type="EMBL" id="PTW61764.1"/>
    </source>
</evidence>
<reference evidence="10 11" key="1">
    <citation type="submission" date="2018-04" db="EMBL/GenBank/DDBJ databases">
        <title>Genomic Encyclopedia of Archaeal and Bacterial Type Strains, Phase II (KMG-II): from individual species to whole genera.</title>
        <authorList>
            <person name="Goeker M."/>
        </authorList>
    </citation>
    <scope>NUCLEOTIDE SEQUENCE [LARGE SCALE GENOMIC DNA]</scope>
    <source>
        <strain evidence="10 11">DSM 23382</strain>
    </source>
</reference>
<dbReference type="PANTHER" id="PTHR34040">
    <property type="entry name" value="FLAGELLAR BIOSYNTHETIC PROTEIN FLIQ"/>
    <property type="match status" value="1"/>
</dbReference>
<dbReference type="PRINTS" id="PR00952">
    <property type="entry name" value="TYPE3IMQPROT"/>
</dbReference>
<comment type="caution">
    <text evidence="10">The sequence shown here is derived from an EMBL/GenBank/DDBJ whole genome shotgun (WGS) entry which is preliminary data.</text>
</comment>
<dbReference type="InterPro" id="IPR006305">
    <property type="entry name" value="FliQ"/>
</dbReference>
<dbReference type="Proteomes" id="UP000244081">
    <property type="component" value="Unassembled WGS sequence"/>
</dbReference>
<keyword evidence="5 9" id="KW-0812">Transmembrane</keyword>
<evidence type="ECO:0000256" key="2">
    <source>
        <dbReference type="ARBA" id="ARBA00006156"/>
    </source>
</evidence>
<keyword evidence="8 9" id="KW-0975">Bacterial flagellum</keyword>
<evidence type="ECO:0000256" key="5">
    <source>
        <dbReference type="ARBA" id="ARBA00022692"/>
    </source>
</evidence>
<proteinExistence type="inferred from homology"/>
<comment type="function">
    <text evidence="9">Role in flagellar biosynthesis.</text>
</comment>
<dbReference type="GO" id="GO:0044780">
    <property type="term" value="P:bacterial-type flagellum assembly"/>
    <property type="evidence" value="ECO:0007669"/>
    <property type="project" value="InterPro"/>
</dbReference>
<gene>
    <name evidence="9" type="primary">fliQ</name>
    <name evidence="10" type="ORF">C8N35_102480</name>
</gene>
<evidence type="ECO:0000256" key="1">
    <source>
        <dbReference type="ARBA" id="ARBA00004651"/>
    </source>
</evidence>
<keyword evidence="11" id="KW-1185">Reference proteome</keyword>
<evidence type="ECO:0000256" key="3">
    <source>
        <dbReference type="ARBA" id="ARBA00021718"/>
    </source>
</evidence>
<dbReference type="GO" id="GO:0009306">
    <property type="term" value="P:protein secretion"/>
    <property type="evidence" value="ECO:0007669"/>
    <property type="project" value="InterPro"/>
</dbReference>
<dbReference type="GO" id="GO:0005886">
    <property type="term" value="C:plasma membrane"/>
    <property type="evidence" value="ECO:0007669"/>
    <property type="project" value="UniProtKB-SubCell"/>
</dbReference>
<keyword evidence="6 9" id="KW-1133">Transmembrane helix</keyword>
<dbReference type="OrthoDB" id="9806440at2"/>
<accession>A0A2T5VDF4</accession>
<evidence type="ECO:0000256" key="4">
    <source>
        <dbReference type="ARBA" id="ARBA00022475"/>
    </source>
</evidence>
<dbReference type="PANTHER" id="PTHR34040:SF2">
    <property type="entry name" value="FLAGELLAR BIOSYNTHETIC PROTEIN FLIQ"/>
    <property type="match status" value="1"/>
</dbReference>
<keyword evidence="10" id="KW-0969">Cilium</keyword>
<dbReference type="NCBIfam" id="TIGR01402">
    <property type="entry name" value="fliQ"/>
    <property type="match status" value="1"/>
</dbReference>
<dbReference type="GO" id="GO:0009425">
    <property type="term" value="C:bacterial-type flagellum basal body"/>
    <property type="evidence" value="ECO:0007669"/>
    <property type="project" value="UniProtKB-SubCell"/>
</dbReference>
<dbReference type="AlphaFoldDB" id="A0A2T5VDF4"/>
<feature type="transmembrane region" description="Helical" evidence="9">
    <location>
        <begin position="20"/>
        <end position="41"/>
    </location>
</feature>